<gene>
    <name evidence="2" type="ORF">BJ508DRAFT_316386</name>
</gene>
<dbReference type="EMBL" id="ML120228">
    <property type="protein sequence ID" value="RPA70588.1"/>
    <property type="molecule type" value="Genomic_DNA"/>
</dbReference>
<dbReference type="AlphaFoldDB" id="A0A3N4HBI4"/>
<organism evidence="2 3">
    <name type="scientific">Ascobolus immersus RN42</name>
    <dbReference type="NCBI Taxonomy" id="1160509"/>
    <lineage>
        <taxon>Eukaryota</taxon>
        <taxon>Fungi</taxon>
        <taxon>Dikarya</taxon>
        <taxon>Ascomycota</taxon>
        <taxon>Pezizomycotina</taxon>
        <taxon>Pezizomycetes</taxon>
        <taxon>Pezizales</taxon>
        <taxon>Ascobolaceae</taxon>
        <taxon>Ascobolus</taxon>
    </lineage>
</organism>
<evidence type="ECO:0000313" key="3">
    <source>
        <dbReference type="Proteomes" id="UP000275078"/>
    </source>
</evidence>
<evidence type="ECO:0000256" key="1">
    <source>
        <dbReference type="SAM" id="MobiDB-lite"/>
    </source>
</evidence>
<keyword evidence="3" id="KW-1185">Reference proteome</keyword>
<feature type="non-terminal residue" evidence="2">
    <location>
        <position position="1"/>
    </location>
</feature>
<evidence type="ECO:0000313" key="2">
    <source>
        <dbReference type="EMBL" id="RPA70588.1"/>
    </source>
</evidence>
<accession>A0A3N4HBI4</accession>
<feature type="region of interest" description="Disordered" evidence="1">
    <location>
        <begin position="1"/>
        <end position="23"/>
    </location>
</feature>
<name>A0A3N4HBI4_ASCIM</name>
<sequence>LKPSTEPEELTQVIGQGAAPHLGPPTSKVSPRFLFRILAVFAYKLAHANWACVILPELTVDFEDRETNEQYPDLTKRTKPRPLEIAATPRTYNPPNPSEVRKAIFRGIPAAAFAMSNSGGIPRGADSSGTVGKSTPPLQQQHQASQDKEREAGDMMSDGEYEDEKRDEEFVLRSVELAKKQATEAILKLQEKRLALVMEQAEDKVKKNPQLDAAELDEEYEKVRDIYERTQNCLAQLCSYRVTVSLAPEDLP</sequence>
<reference evidence="2 3" key="1">
    <citation type="journal article" date="2018" name="Nat. Ecol. Evol.">
        <title>Pezizomycetes genomes reveal the molecular basis of ectomycorrhizal truffle lifestyle.</title>
        <authorList>
            <person name="Murat C."/>
            <person name="Payen T."/>
            <person name="Noel B."/>
            <person name="Kuo A."/>
            <person name="Morin E."/>
            <person name="Chen J."/>
            <person name="Kohler A."/>
            <person name="Krizsan K."/>
            <person name="Balestrini R."/>
            <person name="Da Silva C."/>
            <person name="Montanini B."/>
            <person name="Hainaut M."/>
            <person name="Levati E."/>
            <person name="Barry K.W."/>
            <person name="Belfiori B."/>
            <person name="Cichocki N."/>
            <person name="Clum A."/>
            <person name="Dockter R.B."/>
            <person name="Fauchery L."/>
            <person name="Guy J."/>
            <person name="Iotti M."/>
            <person name="Le Tacon F."/>
            <person name="Lindquist E.A."/>
            <person name="Lipzen A."/>
            <person name="Malagnac F."/>
            <person name="Mello A."/>
            <person name="Molinier V."/>
            <person name="Miyauchi S."/>
            <person name="Poulain J."/>
            <person name="Riccioni C."/>
            <person name="Rubini A."/>
            <person name="Sitrit Y."/>
            <person name="Splivallo R."/>
            <person name="Traeger S."/>
            <person name="Wang M."/>
            <person name="Zifcakova L."/>
            <person name="Wipf D."/>
            <person name="Zambonelli A."/>
            <person name="Paolocci F."/>
            <person name="Nowrousian M."/>
            <person name="Ottonello S."/>
            <person name="Baldrian P."/>
            <person name="Spatafora J.W."/>
            <person name="Henrissat B."/>
            <person name="Nagy L.G."/>
            <person name="Aury J.M."/>
            <person name="Wincker P."/>
            <person name="Grigoriev I.V."/>
            <person name="Bonfante P."/>
            <person name="Martin F.M."/>
        </authorList>
    </citation>
    <scope>NUCLEOTIDE SEQUENCE [LARGE SCALE GENOMIC DNA]</scope>
    <source>
        <strain evidence="2 3">RN42</strain>
    </source>
</reference>
<feature type="compositionally biased region" description="Polar residues" evidence="1">
    <location>
        <begin position="127"/>
        <end position="144"/>
    </location>
</feature>
<dbReference type="Proteomes" id="UP000275078">
    <property type="component" value="Unassembled WGS sequence"/>
</dbReference>
<feature type="region of interest" description="Disordered" evidence="1">
    <location>
        <begin position="118"/>
        <end position="165"/>
    </location>
</feature>
<protein>
    <submittedName>
        <fullName evidence="2">Uncharacterized protein</fullName>
    </submittedName>
</protein>
<proteinExistence type="predicted"/>